<organism evidence="3 4">
    <name type="scientific">Entamoeba invadens IP1</name>
    <dbReference type="NCBI Taxonomy" id="370355"/>
    <lineage>
        <taxon>Eukaryota</taxon>
        <taxon>Amoebozoa</taxon>
        <taxon>Evosea</taxon>
        <taxon>Archamoebae</taxon>
        <taxon>Mastigamoebida</taxon>
        <taxon>Entamoebidae</taxon>
        <taxon>Entamoeba</taxon>
    </lineage>
</organism>
<feature type="transmembrane region" description="Helical" evidence="1">
    <location>
        <begin position="653"/>
        <end position="675"/>
    </location>
</feature>
<dbReference type="AlphaFoldDB" id="A0A0A1U6X8"/>
<accession>A0A0A1U6X8</accession>
<sequence>MVFVFCLFQLLKAVNLATNPSFESANSSSNTHPSGWFFDSTSSSFWSLDTSTFQAGTKSLKYTDWDADKSPMTYQNLTGKIYPGVRYTVKAYIKTSGITGGAEVGFCWVEKGHTKWFGGYHIGFVKNTEDWKLYSGTSVPVPDGYDYQVRLVIKNGDAEGVAWFDAITVEPYTDFLKRIEVHKYRQEVANEKVDLISQIDLEGTRFSLSDFTMTVKLKDATGTVQYTTTQIKKGDGDDIYYHTELDCTKLSVGWYTVEATLENGFLKSSQTAKTEFHRIEYQPKRNSFIDEYNRMIVNGEPIFPIGSALDNMFEEDVNIYLQDDAPFNFALIYVRQTDEKLEQIKQWSNGRIKVMQNVINEYGITCKDKDGNDVSTHAGVNSCASCSISSQNLANNTNWLAGVVNAQKDNDMIFNWYINEETCKYVADILKTYTRKIREIDPNHPIYTMLKEPWVTDYSRPSFDVVGSDPFPIPTYAIEITEDWAAYDRNETLDARGHWLATQTSPWTCYGGSGGMPSYEQMKNMAWTGIVSGAKGLLFVQYRCLKIKNLLKEWWPQVVKFSKEIYNLRHIILSIDTPPTYKLPYDKYVKARKWRDGDTTYLLIVSMKSEMAGFKFTVSDDVLVKKTKALLGDSKIERDGYDFTIKMEPLGVLMIRFGDAANMYALFLALFIVALV</sequence>
<dbReference type="KEGG" id="eiv:EIN_410570"/>
<gene>
    <name evidence="3" type="ORF">EIN_410570</name>
</gene>
<name>A0A0A1U6X8_ENTIV</name>
<reference evidence="3 4" key="1">
    <citation type="submission" date="2012-10" db="EMBL/GenBank/DDBJ databases">
        <authorList>
            <person name="Zafar N."/>
            <person name="Inman J."/>
            <person name="Hall N."/>
            <person name="Lorenzi H."/>
            <person name="Caler E."/>
        </authorList>
    </citation>
    <scope>NUCLEOTIDE SEQUENCE [LARGE SCALE GENOMIC DNA]</scope>
    <source>
        <strain evidence="3 4">IP1</strain>
    </source>
</reference>
<feature type="chain" id="PRO_5001980605" description="CBM-cenC domain-containing protein" evidence="2">
    <location>
        <begin position="17"/>
        <end position="676"/>
    </location>
</feature>
<proteinExistence type="predicted"/>
<evidence type="ECO:0000313" key="3">
    <source>
        <dbReference type="EMBL" id="ELP87724.1"/>
    </source>
</evidence>
<dbReference type="VEuPathDB" id="AmoebaDB:EIN_410570"/>
<dbReference type="RefSeq" id="XP_004254495.1">
    <property type="nucleotide sequence ID" value="XM_004254447.1"/>
</dbReference>
<keyword evidence="1" id="KW-0812">Transmembrane</keyword>
<dbReference type="EMBL" id="KB206788">
    <property type="protein sequence ID" value="ELP87724.1"/>
    <property type="molecule type" value="Genomic_DNA"/>
</dbReference>
<evidence type="ECO:0000256" key="1">
    <source>
        <dbReference type="SAM" id="Phobius"/>
    </source>
</evidence>
<keyword evidence="1" id="KW-1133">Transmembrane helix</keyword>
<keyword evidence="1" id="KW-0472">Membrane</keyword>
<feature type="signal peptide" evidence="2">
    <location>
        <begin position="1"/>
        <end position="16"/>
    </location>
</feature>
<dbReference type="Gene3D" id="3.20.20.80">
    <property type="entry name" value="Glycosidases"/>
    <property type="match status" value="1"/>
</dbReference>
<evidence type="ECO:0000256" key="2">
    <source>
        <dbReference type="SAM" id="SignalP"/>
    </source>
</evidence>
<dbReference type="GeneID" id="14886720"/>
<evidence type="ECO:0000313" key="4">
    <source>
        <dbReference type="Proteomes" id="UP000014680"/>
    </source>
</evidence>
<dbReference type="Gene3D" id="2.60.120.260">
    <property type="entry name" value="Galactose-binding domain-like"/>
    <property type="match status" value="1"/>
</dbReference>
<evidence type="ECO:0008006" key="5">
    <source>
        <dbReference type="Google" id="ProtNLM"/>
    </source>
</evidence>
<keyword evidence="2" id="KW-0732">Signal</keyword>
<keyword evidence="4" id="KW-1185">Reference proteome</keyword>
<protein>
    <recommendedName>
        <fullName evidence="5">CBM-cenC domain-containing protein</fullName>
    </recommendedName>
</protein>
<dbReference type="Proteomes" id="UP000014680">
    <property type="component" value="Unassembled WGS sequence"/>
</dbReference>